<dbReference type="SUPFAM" id="SSF55781">
    <property type="entry name" value="GAF domain-like"/>
    <property type="match status" value="1"/>
</dbReference>
<keyword evidence="2" id="KW-1185">Reference proteome</keyword>
<dbReference type="InterPro" id="IPR007435">
    <property type="entry name" value="DUF484"/>
</dbReference>
<dbReference type="EMBL" id="JBBMRA010000009">
    <property type="protein sequence ID" value="MEM5536912.1"/>
    <property type="molecule type" value="Genomic_DNA"/>
</dbReference>
<name>A0ABU9TT71_9GAMM</name>
<evidence type="ECO:0000313" key="1">
    <source>
        <dbReference type="EMBL" id="MEM5536912.1"/>
    </source>
</evidence>
<gene>
    <name evidence="1" type="ORF">WNY58_10970</name>
</gene>
<dbReference type="Proteomes" id="UP001449225">
    <property type="component" value="Unassembled WGS sequence"/>
</dbReference>
<organism evidence="1 2">
    <name type="scientific">Neptuniibacter pectenicola</name>
    <dbReference type="NCBI Taxonomy" id="1806669"/>
    <lineage>
        <taxon>Bacteria</taxon>
        <taxon>Pseudomonadati</taxon>
        <taxon>Pseudomonadota</taxon>
        <taxon>Gammaproteobacteria</taxon>
        <taxon>Oceanospirillales</taxon>
        <taxon>Oceanospirillaceae</taxon>
        <taxon>Neptuniibacter</taxon>
    </lineage>
</organism>
<dbReference type="InterPro" id="IPR029016">
    <property type="entry name" value="GAF-like_dom_sf"/>
</dbReference>
<dbReference type="Gene3D" id="3.30.450.40">
    <property type="match status" value="1"/>
</dbReference>
<proteinExistence type="predicted"/>
<dbReference type="PANTHER" id="PTHR38765">
    <property type="entry name" value="DUF484 DOMAIN-CONTAINING PROTEIN"/>
    <property type="match status" value="1"/>
</dbReference>
<protein>
    <submittedName>
        <fullName evidence="1">DUF484 family protein</fullName>
    </submittedName>
</protein>
<dbReference type="RefSeq" id="WP_067985163.1">
    <property type="nucleotide sequence ID" value="NZ_CAXBCE010000014.1"/>
</dbReference>
<dbReference type="Pfam" id="PF04340">
    <property type="entry name" value="DUF484"/>
    <property type="match status" value="1"/>
</dbReference>
<evidence type="ECO:0000313" key="2">
    <source>
        <dbReference type="Proteomes" id="UP001449225"/>
    </source>
</evidence>
<accession>A0ABU9TT71</accession>
<comment type="caution">
    <text evidence="1">The sequence shown here is derived from an EMBL/GenBank/DDBJ whole genome shotgun (WGS) entry which is preliminary data.</text>
</comment>
<sequence>MSDQFKQLTEAQVAEFLQQHPDFFTRNAKLLEKLHVPHETGRAVSLVERQTSVLREKNQNLTSHLSDLIDIARHNDVQFEKTKRMVLALLEAETLDDIAVAIDESLCQDFSSDITSLILFTHKPLDVNNLRLMNREDADVISSLMATNLPSCGRLSEAENTFIFADEAIKVQSAAVVPLVQGETLGLLSVGSFDPNYFTSSQGTVLLSYVGEVLSRVAYRVMRQQEH</sequence>
<reference evidence="1 2" key="1">
    <citation type="submission" date="2024-03" db="EMBL/GenBank/DDBJ databases">
        <title>Community enrichment and isolation of bacterial strains for fucoidan degradation.</title>
        <authorList>
            <person name="Sichert A."/>
        </authorList>
    </citation>
    <scope>NUCLEOTIDE SEQUENCE [LARGE SCALE GENOMIC DNA]</scope>
    <source>
        <strain evidence="1 2">AS76</strain>
    </source>
</reference>
<dbReference type="PANTHER" id="PTHR38765:SF1">
    <property type="entry name" value="DUF484 DOMAIN-CONTAINING PROTEIN"/>
    <property type="match status" value="1"/>
</dbReference>